<accession>A0A0G1DSH0</accession>
<sequence length="95" mass="10479">MSEELFITKTFFQSLGASFVLGLVSYLSLNALSPVFGTTTFLGIFFQGLISGVMGVLAATAVLYLLQNEELRDLLKALRTKFWRAKVLAPSQEEL</sequence>
<keyword evidence="1" id="KW-0472">Membrane</keyword>
<dbReference type="EMBL" id="LCFS01000007">
    <property type="protein sequence ID" value="KKT00856.1"/>
    <property type="molecule type" value="Genomic_DNA"/>
</dbReference>
<dbReference type="STRING" id="1618738.UV76_C0007G0064"/>
<dbReference type="Proteomes" id="UP000034646">
    <property type="component" value="Unassembled WGS sequence"/>
</dbReference>
<gene>
    <name evidence="2" type="ORF">UV76_C0007G0064</name>
</gene>
<feature type="transmembrane region" description="Helical" evidence="1">
    <location>
        <begin position="44"/>
        <end position="66"/>
    </location>
</feature>
<protein>
    <submittedName>
        <fullName evidence="2">Uncharacterized protein</fullName>
    </submittedName>
</protein>
<feature type="transmembrane region" description="Helical" evidence="1">
    <location>
        <begin position="12"/>
        <end position="32"/>
    </location>
</feature>
<feature type="non-terminal residue" evidence="2">
    <location>
        <position position="1"/>
    </location>
</feature>
<keyword evidence="1" id="KW-1133">Transmembrane helix</keyword>
<comment type="caution">
    <text evidence="2">The sequence shown here is derived from an EMBL/GenBank/DDBJ whole genome shotgun (WGS) entry which is preliminary data.</text>
</comment>
<evidence type="ECO:0000313" key="2">
    <source>
        <dbReference type="EMBL" id="KKT00856.1"/>
    </source>
</evidence>
<proteinExistence type="predicted"/>
<reference evidence="2 3" key="1">
    <citation type="journal article" date="2015" name="Nature">
        <title>rRNA introns, odd ribosomes, and small enigmatic genomes across a large radiation of phyla.</title>
        <authorList>
            <person name="Brown C.T."/>
            <person name="Hug L.A."/>
            <person name="Thomas B.C."/>
            <person name="Sharon I."/>
            <person name="Castelle C.J."/>
            <person name="Singh A."/>
            <person name="Wilkins M.J."/>
            <person name="Williams K.H."/>
            <person name="Banfield J.F."/>
        </authorList>
    </citation>
    <scope>NUCLEOTIDE SEQUENCE [LARGE SCALE GENOMIC DNA]</scope>
</reference>
<evidence type="ECO:0000256" key="1">
    <source>
        <dbReference type="SAM" id="Phobius"/>
    </source>
</evidence>
<evidence type="ECO:0000313" key="3">
    <source>
        <dbReference type="Proteomes" id="UP000034646"/>
    </source>
</evidence>
<name>A0A0G1DSH0_9BACT</name>
<organism evidence="2 3">
    <name type="scientific">Candidatus Nomurabacteria bacterium GW2011_GWA2_43_15</name>
    <dbReference type="NCBI Taxonomy" id="1618738"/>
    <lineage>
        <taxon>Bacteria</taxon>
        <taxon>Candidatus Nomuraibacteriota</taxon>
    </lineage>
</organism>
<dbReference type="AlphaFoldDB" id="A0A0G1DSH0"/>
<keyword evidence="1" id="KW-0812">Transmembrane</keyword>